<name>E2C6Y5_HARSA</name>
<proteinExistence type="predicted"/>
<evidence type="ECO:0000313" key="2">
    <source>
        <dbReference type="EMBL" id="EFN76295.1"/>
    </source>
</evidence>
<evidence type="ECO:0000313" key="3">
    <source>
        <dbReference type="Proteomes" id="UP000008237"/>
    </source>
</evidence>
<dbReference type="AlphaFoldDB" id="E2C6Y5"/>
<dbReference type="Proteomes" id="UP000008237">
    <property type="component" value="Unassembled WGS sequence"/>
</dbReference>
<protein>
    <submittedName>
        <fullName evidence="2">Uncharacterized protein</fullName>
    </submittedName>
</protein>
<gene>
    <name evidence="2" type="ORF">EAI_08292</name>
</gene>
<dbReference type="EMBL" id="GL453247">
    <property type="protein sequence ID" value="EFN76295.1"/>
    <property type="molecule type" value="Genomic_DNA"/>
</dbReference>
<keyword evidence="3" id="KW-1185">Reference proteome</keyword>
<reference evidence="2 3" key="1">
    <citation type="journal article" date="2010" name="Science">
        <title>Genomic comparison of the ants Camponotus floridanus and Harpegnathos saltator.</title>
        <authorList>
            <person name="Bonasio R."/>
            <person name="Zhang G."/>
            <person name="Ye C."/>
            <person name="Mutti N.S."/>
            <person name="Fang X."/>
            <person name="Qin N."/>
            <person name="Donahue G."/>
            <person name="Yang P."/>
            <person name="Li Q."/>
            <person name="Li C."/>
            <person name="Zhang P."/>
            <person name="Huang Z."/>
            <person name="Berger S.L."/>
            <person name="Reinberg D."/>
            <person name="Wang J."/>
            <person name="Liebig J."/>
        </authorList>
    </citation>
    <scope>NUCLEOTIDE SEQUENCE [LARGE SCALE GENOMIC DNA]</scope>
    <source>
        <strain evidence="2 3">R22 G/1</strain>
    </source>
</reference>
<organism evidence="3">
    <name type="scientific">Harpegnathos saltator</name>
    <name type="common">Jerdon's jumping ant</name>
    <dbReference type="NCBI Taxonomy" id="610380"/>
    <lineage>
        <taxon>Eukaryota</taxon>
        <taxon>Metazoa</taxon>
        <taxon>Ecdysozoa</taxon>
        <taxon>Arthropoda</taxon>
        <taxon>Hexapoda</taxon>
        <taxon>Insecta</taxon>
        <taxon>Pterygota</taxon>
        <taxon>Neoptera</taxon>
        <taxon>Endopterygota</taxon>
        <taxon>Hymenoptera</taxon>
        <taxon>Apocrita</taxon>
        <taxon>Aculeata</taxon>
        <taxon>Formicoidea</taxon>
        <taxon>Formicidae</taxon>
        <taxon>Ponerinae</taxon>
        <taxon>Ponerini</taxon>
        <taxon>Harpegnathos</taxon>
    </lineage>
</organism>
<feature type="region of interest" description="Disordered" evidence="1">
    <location>
        <begin position="1"/>
        <end position="32"/>
    </location>
</feature>
<sequence length="128" mass="15166">MVEVTDTRKDKKRRRKKDGEGSSSGSVVAPAELDTSAASTVLLEEDPEVPTTAFYSMDGWFLWDLRRDQMEKDIKDMINGVEREDEWYEEVGERWKDYKKTTRNFVWRLANEARHLHKERATLRKDLR</sequence>
<evidence type="ECO:0000256" key="1">
    <source>
        <dbReference type="SAM" id="MobiDB-lite"/>
    </source>
</evidence>
<accession>E2C6Y5</accession>
<dbReference type="InParanoid" id="E2C6Y5"/>